<evidence type="ECO:0000256" key="4">
    <source>
        <dbReference type="ARBA" id="ARBA00023136"/>
    </source>
</evidence>
<dbReference type="PANTHER" id="PTHR23502:SF50">
    <property type="entry name" value="TRANSPORTER, PUTATIVE (AFU_ORTHOLOGUE AFUA_5G00430)-RELATED"/>
    <property type="match status" value="1"/>
</dbReference>
<feature type="transmembrane region" description="Helical" evidence="5">
    <location>
        <begin position="121"/>
        <end position="139"/>
    </location>
</feature>
<feature type="transmembrane region" description="Helical" evidence="5">
    <location>
        <begin position="469"/>
        <end position="487"/>
    </location>
</feature>
<keyword evidence="7" id="KW-1185">Reference proteome</keyword>
<gene>
    <name evidence="6" type="ORF">BP5796_08278</name>
</gene>
<dbReference type="EMBL" id="PDLN01000012">
    <property type="protein sequence ID" value="RDW69881.1"/>
    <property type="molecule type" value="Genomic_DNA"/>
</dbReference>
<dbReference type="InterPro" id="IPR011701">
    <property type="entry name" value="MFS"/>
</dbReference>
<feature type="transmembrane region" description="Helical" evidence="5">
    <location>
        <begin position="182"/>
        <end position="203"/>
    </location>
</feature>
<feature type="transmembrane region" description="Helical" evidence="5">
    <location>
        <begin position="499"/>
        <end position="521"/>
    </location>
</feature>
<dbReference type="AlphaFoldDB" id="A0A3D8R7F0"/>
<dbReference type="SUPFAM" id="SSF103473">
    <property type="entry name" value="MFS general substrate transporter"/>
    <property type="match status" value="1"/>
</dbReference>
<proteinExistence type="predicted"/>
<keyword evidence="3 5" id="KW-1133">Transmembrane helix</keyword>
<comment type="caution">
    <text evidence="6">The sequence shown here is derived from an EMBL/GenBank/DDBJ whole genome shotgun (WGS) entry which is preliminary data.</text>
</comment>
<dbReference type="Pfam" id="PF07690">
    <property type="entry name" value="MFS_1"/>
    <property type="match status" value="1"/>
</dbReference>
<name>A0A3D8R7F0_9HELO</name>
<feature type="transmembrane region" description="Helical" evidence="5">
    <location>
        <begin position="316"/>
        <end position="343"/>
    </location>
</feature>
<comment type="subcellular location">
    <subcellularLocation>
        <location evidence="1">Membrane</location>
        <topology evidence="1">Multi-pass membrane protein</topology>
    </subcellularLocation>
</comment>
<dbReference type="PANTHER" id="PTHR23502">
    <property type="entry name" value="MAJOR FACILITATOR SUPERFAMILY"/>
    <property type="match status" value="1"/>
</dbReference>
<feature type="transmembrane region" description="Helical" evidence="5">
    <location>
        <begin position="145"/>
        <end position="170"/>
    </location>
</feature>
<feature type="transmembrane region" description="Helical" evidence="5">
    <location>
        <begin position="363"/>
        <end position="384"/>
    </location>
</feature>
<reference evidence="6 7" key="1">
    <citation type="journal article" date="2018" name="IMA Fungus">
        <title>IMA Genome-F 9: Draft genome sequence of Annulohypoxylon stygium, Aspergillus mulundensis, Berkeleyomyces basicola (syn. Thielaviopsis basicola), Ceratocystis smalleyi, two Cercospora beticola strains, Coleophoma cylindrospora, Fusarium fracticaudum, Phialophora cf. hyalina, and Morchella septimelata.</title>
        <authorList>
            <person name="Wingfield B.D."/>
            <person name="Bills G.F."/>
            <person name="Dong Y."/>
            <person name="Huang W."/>
            <person name="Nel W.J."/>
            <person name="Swalarsk-Parry B.S."/>
            <person name="Vaghefi N."/>
            <person name="Wilken P.M."/>
            <person name="An Z."/>
            <person name="de Beer Z.W."/>
            <person name="De Vos L."/>
            <person name="Chen L."/>
            <person name="Duong T.A."/>
            <person name="Gao Y."/>
            <person name="Hammerbacher A."/>
            <person name="Kikkert J.R."/>
            <person name="Li Y."/>
            <person name="Li H."/>
            <person name="Li K."/>
            <person name="Li Q."/>
            <person name="Liu X."/>
            <person name="Ma X."/>
            <person name="Naidoo K."/>
            <person name="Pethybridge S.J."/>
            <person name="Sun J."/>
            <person name="Steenkamp E.T."/>
            <person name="van der Nest M.A."/>
            <person name="van Wyk S."/>
            <person name="Wingfield M.J."/>
            <person name="Xiong C."/>
            <person name="Yue Q."/>
            <person name="Zhang X."/>
        </authorList>
    </citation>
    <scope>NUCLEOTIDE SEQUENCE [LARGE SCALE GENOMIC DNA]</scope>
    <source>
        <strain evidence="6 7">BP5796</strain>
    </source>
</reference>
<evidence type="ECO:0000256" key="5">
    <source>
        <dbReference type="SAM" id="Phobius"/>
    </source>
</evidence>
<dbReference type="InterPro" id="IPR036259">
    <property type="entry name" value="MFS_trans_sf"/>
</dbReference>
<sequence length="544" mass="60590">MHETGSIDHDDQEWPPGTVRLEDMLKGGEIILQPRPSIDPNDPLNWVPWRKYLNFGLASMCLLIRATYSINVVTPTWGPMNEQDGFSYGILNDSYAAGCAGLAIGGPLMIPFALKYGRRPVYVLSTLGQFAVAIWTARLRTVGDLVAVNTLNCVLGALGEIIVQMTVADLFFVHERGRMNSIYVWTANIGGSLATIAAGYITVNQGWRWVWWWMVIFFGASLILYIFLFEETKYNSFTHGVHPDQIHNTSEASDAKEMASDLKNVEHGVISDNMHRPTPIEIDHSIPLLTYRQRFALWSTSPGSFRQFFRHSYQPLVIFATIPAVFYMSLVYSILNSTGTVVITTLSEYMYLPPYNFNSAQVGLMSLSAFIGTSLGLIICGPLSDRSILYLAKRNNGVYEPEMRLWIMAAFVPFVPAGIFMFGLGLANGSPWPVVAIGYGMLSFGSAAPMSIALTYLTDAYVEIVADSMVALTVTRNIVATVFVFAISPWIEGIGMQNVYIMLGVLTAVILLTVFVFIFYGKRIRIKTTSKYRFFTGKQVESRV</sequence>
<feature type="transmembrane region" description="Helical" evidence="5">
    <location>
        <begin position="405"/>
        <end position="426"/>
    </location>
</feature>
<evidence type="ECO:0000313" key="6">
    <source>
        <dbReference type="EMBL" id="RDW69881.1"/>
    </source>
</evidence>
<accession>A0A3D8R7F0</accession>
<dbReference type="Gene3D" id="1.20.1250.20">
    <property type="entry name" value="MFS general substrate transporter like domains"/>
    <property type="match status" value="1"/>
</dbReference>
<keyword evidence="4 5" id="KW-0472">Membrane</keyword>
<evidence type="ECO:0000256" key="2">
    <source>
        <dbReference type="ARBA" id="ARBA00022692"/>
    </source>
</evidence>
<feature type="transmembrane region" description="Helical" evidence="5">
    <location>
        <begin position="432"/>
        <end position="457"/>
    </location>
</feature>
<dbReference type="OrthoDB" id="5215911at2759"/>
<evidence type="ECO:0000313" key="7">
    <source>
        <dbReference type="Proteomes" id="UP000256328"/>
    </source>
</evidence>
<protein>
    <submittedName>
        <fullName evidence="6">Putative synaptic vesicle transporter SVOP</fullName>
    </submittedName>
</protein>
<evidence type="ECO:0000256" key="3">
    <source>
        <dbReference type="ARBA" id="ARBA00022989"/>
    </source>
</evidence>
<feature type="transmembrane region" description="Helical" evidence="5">
    <location>
        <begin position="209"/>
        <end position="229"/>
    </location>
</feature>
<dbReference type="GO" id="GO:0022857">
    <property type="term" value="F:transmembrane transporter activity"/>
    <property type="evidence" value="ECO:0007669"/>
    <property type="project" value="InterPro"/>
</dbReference>
<dbReference type="GO" id="GO:0005886">
    <property type="term" value="C:plasma membrane"/>
    <property type="evidence" value="ECO:0007669"/>
    <property type="project" value="TreeGrafter"/>
</dbReference>
<feature type="transmembrane region" description="Helical" evidence="5">
    <location>
        <begin position="94"/>
        <end position="114"/>
    </location>
</feature>
<organism evidence="6 7">
    <name type="scientific">Coleophoma crateriformis</name>
    <dbReference type="NCBI Taxonomy" id="565419"/>
    <lineage>
        <taxon>Eukaryota</taxon>
        <taxon>Fungi</taxon>
        <taxon>Dikarya</taxon>
        <taxon>Ascomycota</taxon>
        <taxon>Pezizomycotina</taxon>
        <taxon>Leotiomycetes</taxon>
        <taxon>Helotiales</taxon>
        <taxon>Dermateaceae</taxon>
        <taxon>Coleophoma</taxon>
    </lineage>
</organism>
<feature type="transmembrane region" description="Helical" evidence="5">
    <location>
        <begin position="52"/>
        <end position="74"/>
    </location>
</feature>
<evidence type="ECO:0000256" key="1">
    <source>
        <dbReference type="ARBA" id="ARBA00004141"/>
    </source>
</evidence>
<keyword evidence="2 5" id="KW-0812">Transmembrane</keyword>
<dbReference type="Proteomes" id="UP000256328">
    <property type="component" value="Unassembled WGS sequence"/>
</dbReference>